<accession>A0A6A5BIL7</accession>
<organism evidence="1 2">
    <name type="scientific">Naegleria fowleri</name>
    <name type="common">Brain eating amoeba</name>
    <dbReference type="NCBI Taxonomy" id="5763"/>
    <lineage>
        <taxon>Eukaryota</taxon>
        <taxon>Discoba</taxon>
        <taxon>Heterolobosea</taxon>
        <taxon>Tetramitia</taxon>
        <taxon>Eutetramitia</taxon>
        <taxon>Vahlkampfiidae</taxon>
        <taxon>Naegleria</taxon>
    </lineage>
</organism>
<keyword evidence="2" id="KW-1185">Reference proteome</keyword>
<dbReference type="VEuPathDB" id="AmoebaDB:NF0031320"/>
<dbReference type="OMA" id="SPGQKIC"/>
<dbReference type="Proteomes" id="UP000444721">
    <property type="component" value="Unassembled WGS sequence"/>
</dbReference>
<dbReference type="AlphaFoldDB" id="A0A6A5BIL7"/>
<name>A0A6A5BIL7_NAEFO</name>
<dbReference type="RefSeq" id="XP_044562456.1">
    <property type="nucleotide sequence ID" value="XM_044706328.1"/>
</dbReference>
<gene>
    <name evidence="1" type="ORF">FDP41_003065</name>
</gene>
<dbReference type="VEuPathDB" id="AmoebaDB:NfTy_058680"/>
<dbReference type="OrthoDB" id="10256958at2759"/>
<comment type="caution">
    <text evidence="1">The sequence shown here is derived from an EMBL/GenBank/DDBJ whole genome shotgun (WGS) entry which is preliminary data.</text>
</comment>
<sequence>MVFHPLENHQKKQHINNYQDEMKTLLFALVLTLMAAAVVMANPKPVDSYGEHAKHCFKKCTHFKTFQGKCVDFEWVGTRKECCAWKTIGKGKCDLYKKIGKCVKYSKKRHVCLGHAYKQFCNKVTKHKICTKWAWKEACKKKGTNKACDQYAYHFICTKYDTASRCAVKTFVPKITFFFKKRCARYAVHQYCSKYKTLKRTIQKWVPVKAKHYKGWIDKYYVQVLEKKFRKICVEFSKKKTCVKHQHVKFSKKIGYTKKCVKVVTKKFCVAKKKIRFCTRFTPSHFCAKRVKVRVCQNHAFQKFCCNYKAKPYCTQFKTLKPRCIKKKFKQICAHRSPGQKICVKFNFVGGKKICRKFAQVSKCAKWKRICNKIDFYKPSKKVLKKKKKY</sequence>
<dbReference type="GeneID" id="68110283"/>
<evidence type="ECO:0000313" key="2">
    <source>
        <dbReference type="Proteomes" id="UP000444721"/>
    </source>
</evidence>
<dbReference type="EMBL" id="VFQX01000033">
    <property type="protein sequence ID" value="KAF0977743.1"/>
    <property type="molecule type" value="Genomic_DNA"/>
</dbReference>
<evidence type="ECO:0000313" key="1">
    <source>
        <dbReference type="EMBL" id="KAF0977743.1"/>
    </source>
</evidence>
<proteinExistence type="predicted"/>
<dbReference type="VEuPathDB" id="AmoebaDB:FDP41_003065"/>
<reference evidence="1 2" key="1">
    <citation type="journal article" date="2019" name="Sci. Rep.">
        <title>Nanopore sequencing improves the draft genome of the human pathogenic amoeba Naegleria fowleri.</title>
        <authorList>
            <person name="Liechti N."/>
            <person name="Schurch N."/>
            <person name="Bruggmann R."/>
            <person name="Wittwer M."/>
        </authorList>
    </citation>
    <scope>NUCLEOTIDE SEQUENCE [LARGE SCALE GENOMIC DNA]</scope>
    <source>
        <strain evidence="1 2">ATCC 30894</strain>
    </source>
</reference>
<protein>
    <submittedName>
        <fullName evidence="1">Uncharacterized protein</fullName>
    </submittedName>
</protein>